<feature type="chain" id="PRO_5014604287" evidence="1">
    <location>
        <begin position="18"/>
        <end position="143"/>
    </location>
</feature>
<name>A0A2M4B341_9DIPT</name>
<keyword evidence="1" id="KW-0732">Signal</keyword>
<protein>
    <submittedName>
        <fullName evidence="2">Putative secreted protein</fullName>
    </submittedName>
</protein>
<dbReference type="AlphaFoldDB" id="A0A2M4B341"/>
<reference evidence="2" key="1">
    <citation type="submission" date="2018-01" db="EMBL/GenBank/DDBJ databases">
        <title>An insight into the sialome of Amazonian anophelines.</title>
        <authorList>
            <person name="Ribeiro J.M."/>
            <person name="Scarpassa V."/>
            <person name="Calvo E."/>
        </authorList>
    </citation>
    <scope>NUCLEOTIDE SEQUENCE</scope>
    <source>
        <tissue evidence="2">Salivary glands</tissue>
    </source>
</reference>
<dbReference type="EMBL" id="GGFK01014089">
    <property type="protein sequence ID" value="MBW47410.1"/>
    <property type="molecule type" value="Transcribed_RNA"/>
</dbReference>
<sequence length="143" mass="15940">MLCFCCCFLLLAVGGGALLEGRFRSMLCPFFPSLSLYSPVPFFPSNAPISVLPDYAHAHPTLPNSCGKLKRTIECSRTCKSRTYCKRELTPTFTLLKTHNCPFTTLYLPPTHPPADASTTHTNRYVRSSHRQTNVCLSVFACM</sequence>
<proteinExistence type="predicted"/>
<evidence type="ECO:0000313" key="2">
    <source>
        <dbReference type="EMBL" id="MBW47410.1"/>
    </source>
</evidence>
<accession>A0A2M4B341</accession>
<feature type="signal peptide" evidence="1">
    <location>
        <begin position="1"/>
        <end position="17"/>
    </location>
</feature>
<evidence type="ECO:0000256" key="1">
    <source>
        <dbReference type="SAM" id="SignalP"/>
    </source>
</evidence>
<organism evidence="2">
    <name type="scientific">Anopheles triannulatus</name>
    <dbReference type="NCBI Taxonomy" id="58253"/>
    <lineage>
        <taxon>Eukaryota</taxon>
        <taxon>Metazoa</taxon>
        <taxon>Ecdysozoa</taxon>
        <taxon>Arthropoda</taxon>
        <taxon>Hexapoda</taxon>
        <taxon>Insecta</taxon>
        <taxon>Pterygota</taxon>
        <taxon>Neoptera</taxon>
        <taxon>Endopterygota</taxon>
        <taxon>Diptera</taxon>
        <taxon>Nematocera</taxon>
        <taxon>Culicoidea</taxon>
        <taxon>Culicidae</taxon>
        <taxon>Anophelinae</taxon>
        <taxon>Anopheles</taxon>
    </lineage>
</organism>